<reference evidence="2 3" key="2">
    <citation type="submission" date="2008-10" db="EMBL/GenBank/DDBJ databases">
        <authorList>
            <person name="Fulton L."/>
            <person name="Clifton S."/>
            <person name="Fulton B."/>
            <person name="Xu J."/>
            <person name="Minx P."/>
            <person name="Pepin K.H."/>
            <person name="Johnson M."/>
            <person name="Bhonagiri V."/>
            <person name="Nash W.E."/>
            <person name="Mardis E.R."/>
            <person name="Wilson R.K."/>
        </authorList>
    </citation>
    <scope>NUCLEOTIDE SEQUENCE [LARGE SCALE GENOMIC DNA]</scope>
    <source>
        <strain evidence="2 3">DSM 30120</strain>
    </source>
</reference>
<protein>
    <submittedName>
        <fullName evidence="2">Uncharacterized protein</fullName>
    </submittedName>
</protein>
<comment type="caution">
    <text evidence="2">The sequence shown here is derived from an EMBL/GenBank/DDBJ whole genome shotgun (WGS) entry which is preliminary data.</text>
</comment>
<dbReference type="eggNOG" id="ENOG5032W2F">
    <property type="taxonomic scope" value="Bacteria"/>
</dbReference>
<accession>B6XL15</accession>
<dbReference type="AlphaFoldDB" id="B6XL15"/>
<name>B6XL15_9GAMM</name>
<reference evidence="2 3" key="1">
    <citation type="submission" date="2008-10" db="EMBL/GenBank/DDBJ databases">
        <title>Draft genome sequence of Providencia alcalifaciens (DSM 30120).</title>
        <authorList>
            <person name="Sudarsanam P."/>
            <person name="Ley R."/>
            <person name="Guruge J."/>
            <person name="Turnbaugh P.J."/>
            <person name="Mahowald M."/>
            <person name="Liep D."/>
            <person name="Gordon J."/>
        </authorList>
    </citation>
    <scope>NUCLEOTIDE SEQUENCE [LARGE SCALE GENOMIC DNA]</scope>
    <source>
        <strain evidence="2 3">DSM 30120</strain>
    </source>
</reference>
<sequence>MFSFEKLIMFIQDVPRDKKFWVVRSGDGGIYYDHFLQNSIVAIGHIDELDYGEIALKDEKLVDELVIRYKQSLLMKKEPLASVTNRTGQVLRFIKDISIGDYVMTMDSKRIAVGVITSDPYKNINKVTIRDNNDDSISSTVLEFTLRRNVSWGKTQYRDKLPLAINNSFRANQSVFSASDHWKELNHWMSVAFISDGDAYISSRIEQRDGISNLDVTQYSTIINKIEAAADLLASDSVDVNTEDELIGLLEAKYKELRKRRSFTVTTQQVFLSPGDLWAKTSGGRNKSLLVVAMFLMLFDITPTYSNKDDSDFVSEHRDKMLVMLDEIKKEESFSDVQKGLDLRVPSQKMQDNSPLNENPQDKLSGYQLDDFEGI</sequence>
<proteinExistence type="predicted"/>
<feature type="compositionally biased region" description="Polar residues" evidence="1">
    <location>
        <begin position="348"/>
        <end position="359"/>
    </location>
</feature>
<dbReference type="Proteomes" id="UP000003729">
    <property type="component" value="Unassembled WGS sequence"/>
</dbReference>
<organism evidence="2 3">
    <name type="scientific">Providencia alcalifaciens DSM 30120</name>
    <dbReference type="NCBI Taxonomy" id="520999"/>
    <lineage>
        <taxon>Bacteria</taxon>
        <taxon>Pseudomonadati</taxon>
        <taxon>Pseudomonadota</taxon>
        <taxon>Gammaproteobacteria</taxon>
        <taxon>Enterobacterales</taxon>
        <taxon>Morganellaceae</taxon>
        <taxon>Providencia</taxon>
    </lineage>
</organism>
<evidence type="ECO:0000313" key="3">
    <source>
        <dbReference type="Proteomes" id="UP000003729"/>
    </source>
</evidence>
<gene>
    <name evidence="2" type="ORF">PROVALCAL_04077</name>
</gene>
<dbReference type="EMBL" id="ABXW01000079">
    <property type="protein sequence ID" value="EEB43911.1"/>
    <property type="molecule type" value="Genomic_DNA"/>
</dbReference>
<feature type="region of interest" description="Disordered" evidence="1">
    <location>
        <begin position="345"/>
        <end position="375"/>
    </location>
</feature>
<evidence type="ECO:0000256" key="1">
    <source>
        <dbReference type="SAM" id="MobiDB-lite"/>
    </source>
</evidence>
<evidence type="ECO:0000313" key="2">
    <source>
        <dbReference type="EMBL" id="EEB43911.1"/>
    </source>
</evidence>